<dbReference type="EMBL" id="JACHND010000001">
    <property type="protein sequence ID" value="MBB4699265.1"/>
    <property type="molecule type" value="Genomic_DNA"/>
</dbReference>
<name>A0A7W7G895_9ACTN</name>
<gene>
    <name evidence="1" type="ORF">BJ982_000809</name>
</gene>
<keyword evidence="2" id="KW-1185">Reference proteome</keyword>
<evidence type="ECO:0000313" key="2">
    <source>
        <dbReference type="Proteomes" id="UP000542210"/>
    </source>
</evidence>
<comment type="caution">
    <text evidence="1">The sequence shown here is derived from an EMBL/GenBank/DDBJ whole genome shotgun (WGS) entry which is preliminary data.</text>
</comment>
<proteinExistence type="predicted"/>
<reference evidence="1 2" key="1">
    <citation type="submission" date="2020-08" db="EMBL/GenBank/DDBJ databases">
        <title>Sequencing the genomes of 1000 actinobacteria strains.</title>
        <authorList>
            <person name="Klenk H.-P."/>
        </authorList>
    </citation>
    <scope>NUCLEOTIDE SEQUENCE [LARGE SCALE GENOMIC DNA]</scope>
    <source>
        <strain evidence="1 2">DSM 45784</strain>
    </source>
</reference>
<sequence>MGNISPPQCAVPCRAAVHDRPGAARAPRLALRLTGGGR</sequence>
<accession>A0A7W7G895</accession>
<protein>
    <submittedName>
        <fullName evidence="1">Uncharacterized protein</fullName>
    </submittedName>
</protein>
<organism evidence="1 2">
    <name type="scientific">Sphaerisporangium siamense</name>
    <dbReference type="NCBI Taxonomy" id="795645"/>
    <lineage>
        <taxon>Bacteria</taxon>
        <taxon>Bacillati</taxon>
        <taxon>Actinomycetota</taxon>
        <taxon>Actinomycetes</taxon>
        <taxon>Streptosporangiales</taxon>
        <taxon>Streptosporangiaceae</taxon>
        <taxon>Sphaerisporangium</taxon>
    </lineage>
</organism>
<dbReference type="Proteomes" id="UP000542210">
    <property type="component" value="Unassembled WGS sequence"/>
</dbReference>
<dbReference type="AlphaFoldDB" id="A0A7W7G895"/>
<evidence type="ECO:0000313" key="1">
    <source>
        <dbReference type="EMBL" id="MBB4699265.1"/>
    </source>
</evidence>